<dbReference type="InterPro" id="IPR032675">
    <property type="entry name" value="LRR_dom_sf"/>
</dbReference>
<keyword evidence="1" id="KW-1185">Reference proteome</keyword>
<dbReference type="GeneID" id="115624002"/>
<dbReference type="RefSeq" id="XP_030374434.1">
    <property type="nucleotide sequence ID" value="XM_030518574.1"/>
</dbReference>
<dbReference type="Gene3D" id="3.80.10.10">
    <property type="entry name" value="Ribonuclease Inhibitor"/>
    <property type="match status" value="1"/>
</dbReference>
<evidence type="ECO:0000313" key="2">
    <source>
        <dbReference type="RefSeq" id="XP_030374434.1"/>
    </source>
</evidence>
<dbReference type="AlphaFoldDB" id="A0A6J2TEK2"/>
<evidence type="ECO:0000313" key="1">
    <source>
        <dbReference type="Proteomes" id="UP000504634"/>
    </source>
</evidence>
<sequence>MGDEIKSSASKEKFNPEDLAIVTKILSKLSVPEQLALCKDFKRLPDACTAVWRQSYRRLDFQNAKKELTGPNLEYFLQTMQGYFRHVYFTCEHLQQELNLLERAGIKQMVGVEQCEVRYAPAGMASADLSKKPPPQWPLQALPRLMRNLRRLKVHCPVEVGFIEQFAQLEYLSLYGEVAQQALTAIIAGCLQLKRLHLPRSAESLQVTGIRKCKCLRDLALPVAVFNKGNVEIQTLEQLKFLELRQTSDLEATLTAMCTVIRQRASQIEVIQVNCRYFGGPHWMRQLEMHRCRRLNGLVFVDCKFADVNMVTLGMPRVKKYAVFCQCDDLKDYQLLDFVKRCPALAELYLIGCPALTCRVLNDLYKVRHSEKLERLLKVSMSGCDGVWNEYEKNYDEYWFSKLAVIRVERLKQEDRNITDVQFFFYKPEDVQFAAN</sequence>
<name>A0A6J2TEK2_DROLE</name>
<protein>
    <submittedName>
        <fullName evidence="2">Uncharacterized protein LOC115624002</fullName>
    </submittedName>
</protein>
<dbReference type="Proteomes" id="UP000504634">
    <property type="component" value="Unplaced"/>
</dbReference>
<gene>
    <name evidence="2" type="primary">LOC115624002</name>
</gene>
<proteinExistence type="predicted"/>
<reference evidence="2" key="1">
    <citation type="submission" date="2025-08" db="UniProtKB">
        <authorList>
            <consortium name="RefSeq"/>
        </authorList>
    </citation>
    <scope>IDENTIFICATION</scope>
    <source>
        <strain evidence="2">11010-0011.00</strain>
        <tissue evidence="2">Whole body</tissue>
    </source>
</reference>
<dbReference type="SUPFAM" id="SSF52047">
    <property type="entry name" value="RNI-like"/>
    <property type="match status" value="1"/>
</dbReference>
<accession>A0A6J2TEK2</accession>
<organism evidence="1 2">
    <name type="scientific">Drosophila lebanonensis</name>
    <name type="common">Fruit fly</name>
    <name type="synonym">Scaptodrosophila lebanonensis</name>
    <dbReference type="NCBI Taxonomy" id="7225"/>
    <lineage>
        <taxon>Eukaryota</taxon>
        <taxon>Metazoa</taxon>
        <taxon>Ecdysozoa</taxon>
        <taxon>Arthropoda</taxon>
        <taxon>Hexapoda</taxon>
        <taxon>Insecta</taxon>
        <taxon>Pterygota</taxon>
        <taxon>Neoptera</taxon>
        <taxon>Endopterygota</taxon>
        <taxon>Diptera</taxon>
        <taxon>Brachycera</taxon>
        <taxon>Muscomorpha</taxon>
        <taxon>Ephydroidea</taxon>
        <taxon>Drosophilidae</taxon>
        <taxon>Scaptodrosophila</taxon>
    </lineage>
</organism>
<dbReference type="OrthoDB" id="10257471at2759"/>